<dbReference type="Proteomes" id="UP001206925">
    <property type="component" value="Unassembled WGS sequence"/>
</dbReference>
<dbReference type="EMBL" id="JAMZMK010010843">
    <property type="protein sequence ID" value="KAI7730090.1"/>
    <property type="molecule type" value="Genomic_DNA"/>
</dbReference>
<protein>
    <submittedName>
        <fullName evidence="1">Uncharacterized protein</fullName>
    </submittedName>
</protein>
<gene>
    <name evidence="1" type="ORF">M8C21_001908</name>
</gene>
<evidence type="ECO:0000313" key="2">
    <source>
        <dbReference type="Proteomes" id="UP001206925"/>
    </source>
</evidence>
<organism evidence="1 2">
    <name type="scientific">Ambrosia artemisiifolia</name>
    <name type="common">Common ragweed</name>
    <dbReference type="NCBI Taxonomy" id="4212"/>
    <lineage>
        <taxon>Eukaryota</taxon>
        <taxon>Viridiplantae</taxon>
        <taxon>Streptophyta</taxon>
        <taxon>Embryophyta</taxon>
        <taxon>Tracheophyta</taxon>
        <taxon>Spermatophyta</taxon>
        <taxon>Magnoliopsida</taxon>
        <taxon>eudicotyledons</taxon>
        <taxon>Gunneridae</taxon>
        <taxon>Pentapetalae</taxon>
        <taxon>asterids</taxon>
        <taxon>campanulids</taxon>
        <taxon>Asterales</taxon>
        <taxon>Asteraceae</taxon>
        <taxon>Asteroideae</taxon>
        <taxon>Heliantheae alliance</taxon>
        <taxon>Heliantheae</taxon>
        <taxon>Ambrosia</taxon>
    </lineage>
</organism>
<proteinExistence type="predicted"/>
<sequence>MVGRCNTAFDKGNHGNPLGDSVPFGRFTWESLAWENGRLLRIIDMWKKPRVACSRDLWPRRAGSLWTTALRRTNSGRVKDPYVLESITVTK</sequence>
<reference evidence="1" key="1">
    <citation type="submission" date="2022-06" db="EMBL/GenBank/DDBJ databases">
        <title>Uncovering the hologenomic basis of an extraordinary plant invasion.</title>
        <authorList>
            <person name="Bieker V.C."/>
            <person name="Martin M.D."/>
            <person name="Gilbert T."/>
            <person name="Hodgins K."/>
            <person name="Battlay P."/>
            <person name="Petersen B."/>
            <person name="Wilson J."/>
        </authorList>
    </citation>
    <scope>NUCLEOTIDE SEQUENCE</scope>
    <source>
        <strain evidence="1">AA19_3_7</strain>
        <tissue evidence="1">Leaf</tissue>
    </source>
</reference>
<dbReference type="AlphaFoldDB" id="A0AAD5G5Y4"/>
<accession>A0AAD5G5Y4</accession>
<keyword evidence="2" id="KW-1185">Reference proteome</keyword>
<evidence type="ECO:0000313" key="1">
    <source>
        <dbReference type="EMBL" id="KAI7730090.1"/>
    </source>
</evidence>
<name>A0AAD5G5Y4_AMBAR</name>
<comment type="caution">
    <text evidence="1">The sequence shown here is derived from an EMBL/GenBank/DDBJ whole genome shotgun (WGS) entry which is preliminary data.</text>
</comment>